<sequence length="729" mass="82932">MPKSFFGRMGMKWDLNYRLRKPRQFMLHTVLKARNLIYRLGKPIGGTAVNSLLKWFSGVPTVNAFVDRLGIDFDPCRMLVVDLMHEFELGVWKALFTHLIRILYASPESVVLVERLNKRYGTQSFNESSGTIHRFSSNASEMKKLAARDFEDLLQCAIPVFEGLLEEPHNRRLMKLLYRAAEWHALAKLRLHTQSTLADLRKASTELGALVRDFRDLTCPAFSTKELPKEAEARQRREARNADLQGSVRQSSNSTRKPRGFNTETIKFHVIPDYAPTIEAFGTTDSYSTQVGETAHRLVKRFYNLTNKRDAEVQIGRRYRRYMILGGRARQKKSSKPQKRTQAFHAPVTHSHHVSFAASEGLEPTLPEQHHYMSDRRDHPIQLRPWLQSEGSPDPAKKHFVRKLKQHLAMRLLNQPFDDDTGVPMEVYNKVNIIDNKIYAVKTLRVNFTTYDVRRDTDTINPRTDYNTVMVHSPELETNPEAHPFWYAWVLGIFHARIVQESDSDEARQPQVMEFLWVRWLGVEPDWISGHQLARLPRVGFVPEDDEVAFGFLDPSHVLRACHLIPQFSEGRTNALLTTQSVTAARHIGDTDDWTNYYVNIFVDRDMFMRYHGGGVGHVSSGTFKIRGDTAQYESPGLSDEDDAAFDEDIELEANLQAARSRETALRGGFDADAVSLTDDSSGFSDGDGDTDAESDDSEDEGSDLSDDSDVGPGDGEDGDLDDEGYDDL</sequence>
<gene>
    <name evidence="2" type="ORF">V5O48_005087</name>
</gene>
<comment type="caution">
    <text evidence="2">The sequence shown here is derived from an EMBL/GenBank/DDBJ whole genome shotgun (WGS) entry which is preliminary data.</text>
</comment>
<protein>
    <submittedName>
        <fullName evidence="2">Uncharacterized protein</fullName>
    </submittedName>
</protein>
<evidence type="ECO:0000313" key="3">
    <source>
        <dbReference type="Proteomes" id="UP001465976"/>
    </source>
</evidence>
<proteinExistence type="predicted"/>
<dbReference type="Proteomes" id="UP001465976">
    <property type="component" value="Unassembled WGS sequence"/>
</dbReference>
<name>A0ABR3FNA2_9AGAR</name>
<evidence type="ECO:0000313" key="2">
    <source>
        <dbReference type="EMBL" id="KAL0576906.1"/>
    </source>
</evidence>
<dbReference type="EMBL" id="JBAHYK010000190">
    <property type="protein sequence ID" value="KAL0576906.1"/>
    <property type="molecule type" value="Genomic_DNA"/>
</dbReference>
<accession>A0ABR3FNA2</accession>
<feature type="compositionally biased region" description="Acidic residues" evidence="1">
    <location>
        <begin position="687"/>
        <end position="729"/>
    </location>
</feature>
<keyword evidence="3" id="KW-1185">Reference proteome</keyword>
<reference evidence="2 3" key="1">
    <citation type="submission" date="2024-02" db="EMBL/GenBank/DDBJ databases">
        <title>A draft genome for the cacao thread blight pathogen Marasmius crinis-equi.</title>
        <authorList>
            <person name="Cohen S.P."/>
            <person name="Baruah I.K."/>
            <person name="Amoako-Attah I."/>
            <person name="Bukari Y."/>
            <person name="Meinhardt L.W."/>
            <person name="Bailey B.A."/>
        </authorList>
    </citation>
    <scope>NUCLEOTIDE SEQUENCE [LARGE SCALE GENOMIC DNA]</scope>
    <source>
        <strain evidence="2 3">GH-76</strain>
    </source>
</reference>
<evidence type="ECO:0000256" key="1">
    <source>
        <dbReference type="SAM" id="MobiDB-lite"/>
    </source>
</evidence>
<organism evidence="2 3">
    <name type="scientific">Marasmius crinis-equi</name>
    <dbReference type="NCBI Taxonomy" id="585013"/>
    <lineage>
        <taxon>Eukaryota</taxon>
        <taxon>Fungi</taxon>
        <taxon>Dikarya</taxon>
        <taxon>Basidiomycota</taxon>
        <taxon>Agaricomycotina</taxon>
        <taxon>Agaricomycetes</taxon>
        <taxon>Agaricomycetidae</taxon>
        <taxon>Agaricales</taxon>
        <taxon>Marasmiineae</taxon>
        <taxon>Marasmiaceae</taxon>
        <taxon>Marasmius</taxon>
    </lineage>
</organism>
<feature type="compositionally biased region" description="Basic and acidic residues" evidence="1">
    <location>
        <begin position="227"/>
        <end position="241"/>
    </location>
</feature>
<feature type="region of interest" description="Disordered" evidence="1">
    <location>
        <begin position="672"/>
        <end position="729"/>
    </location>
</feature>
<feature type="region of interest" description="Disordered" evidence="1">
    <location>
        <begin position="227"/>
        <end position="261"/>
    </location>
</feature>